<dbReference type="InterPro" id="IPR018779">
    <property type="entry name" value="RecJ_C"/>
</dbReference>
<dbReference type="Gene3D" id="3.10.310.30">
    <property type="match status" value="1"/>
</dbReference>
<dbReference type="Proteomes" id="UP000500890">
    <property type="component" value="Chromosome"/>
</dbReference>
<name>A0A6G8AN95_9ENTE</name>
<evidence type="ECO:0000259" key="6">
    <source>
        <dbReference type="Pfam" id="PF01368"/>
    </source>
</evidence>
<evidence type="ECO:0000256" key="1">
    <source>
        <dbReference type="ARBA" id="ARBA00005915"/>
    </source>
</evidence>
<dbReference type="InterPro" id="IPR003156">
    <property type="entry name" value="DHHA1_dom"/>
</dbReference>
<dbReference type="InterPro" id="IPR051673">
    <property type="entry name" value="SSDNA_exonuclease_RecJ"/>
</dbReference>
<keyword evidence="4" id="KW-0378">Hydrolase</keyword>
<dbReference type="InterPro" id="IPR041122">
    <property type="entry name" value="RecJ_OB"/>
</dbReference>
<keyword evidence="11" id="KW-1185">Reference proteome</keyword>
<dbReference type="Gene3D" id="3.90.1640.30">
    <property type="match status" value="1"/>
</dbReference>
<dbReference type="Pfam" id="PF01368">
    <property type="entry name" value="DHH"/>
    <property type="match status" value="1"/>
</dbReference>
<dbReference type="InterPro" id="IPR004610">
    <property type="entry name" value="RecJ"/>
</dbReference>
<evidence type="ECO:0000256" key="4">
    <source>
        <dbReference type="ARBA" id="ARBA00022801"/>
    </source>
</evidence>
<dbReference type="NCBIfam" id="TIGR00644">
    <property type="entry name" value="recJ"/>
    <property type="match status" value="1"/>
</dbReference>
<feature type="domain" description="DHHA1" evidence="7">
    <location>
        <begin position="349"/>
        <end position="442"/>
    </location>
</feature>
<dbReference type="AlphaFoldDB" id="A0A6G8AN95"/>
<feature type="domain" description="DDH" evidence="6">
    <location>
        <begin position="84"/>
        <end position="229"/>
    </location>
</feature>
<dbReference type="RefSeq" id="WP_166007856.1">
    <property type="nucleotide sequence ID" value="NZ_CP049886.1"/>
</dbReference>
<reference evidence="10 11" key="1">
    <citation type="submission" date="2020-03" db="EMBL/GenBank/DDBJ databases">
        <title>Vagococcus sp. nov., isolated from beetles.</title>
        <authorList>
            <person name="Hyun D.-W."/>
            <person name="Bae J.-W."/>
        </authorList>
    </citation>
    <scope>NUCLEOTIDE SEQUENCE [LARGE SCALE GENOMIC DNA]</scope>
    <source>
        <strain evidence="10 11">HDW17A</strain>
    </source>
</reference>
<proteinExistence type="inferred from homology"/>
<organism evidence="10 11">
    <name type="scientific">Vagococcus coleopterorum</name>
    <dbReference type="NCBI Taxonomy" id="2714946"/>
    <lineage>
        <taxon>Bacteria</taxon>
        <taxon>Bacillati</taxon>
        <taxon>Bacillota</taxon>
        <taxon>Bacilli</taxon>
        <taxon>Lactobacillales</taxon>
        <taxon>Enterococcaceae</taxon>
        <taxon>Vagococcus</taxon>
    </lineage>
</organism>
<dbReference type="GO" id="GO:0003676">
    <property type="term" value="F:nucleic acid binding"/>
    <property type="evidence" value="ECO:0007669"/>
    <property type="project" value="InterPro"/>
</dbReference>
<evidence type="ECO:0000259" key="7">
    <source>
        <dbReference type="Pfam" id="PF02272"/>
    </source>
</evidence>
<evidence type="ECO:0000259" key="8">
    <source>
        <dbReference type="Pfam" id="PF10141"/>
    </source>
</evidence>
<dbReference type="Pfam" id="PF10141">
    <property type="entry name" value="ssDNA-exonuc_C"/>
    <property type="match status" value="1"/>
</dbReference>
<feature type="domain" description="Single-stranded-DNA-specific exonuclease RecJ C-terminal" evidence="8">
    <location>
        <begin position="568"/>
        <end position="762"/>
    </location>
</feature>
<evidence type="ECO:0000256" key="2">
    <source>
        <dbReference type="ARBA" id="ARBA00019841"/>
    </source>
</evidence>
<dbReference type="InterPro" id="IPR001667">
    <property type="entry name" value="DDH_dom"/>
</dbReference>
<evidence type="ECO:0000256" key="5">
    <source>
        <dbReference type="ARBA" id="ARBA00022839"/>
    </source>
</evidence>
<accession>A0A6G8AN95</accession>
<evidence type="ECO:0000313" key="10">
    <source>
        <dbReference type="EMBL" id="QIL46467.1"/>
    </source>
</evidence>
<sequence>MGKPNYSWKVTEDNQASTSLIPWLSSHDLPEMFAPLLWQRGIQTEEMLQAFFEPTPDLIHDPYLMFDMEKAVERIQEGIAMGQSILIYGDYDADGITSTTVLKEAIETVGGEVSVYLPDRFKDGYGPNKETYKRLIEERGIELIVTVDNGVAGHDAIDYANSVGVDVVVTDHHEIPQELPNAYAIVHPRHPEGNYPFGELAGVGVAFKLATALLEELPEEMLDLVAIGTVADLVPLTGENRVLVQYGLEVMKQGQRMGLTTLLRAADIKPQDITEESIGFGIAPRLNAIGRLGDATPGVVLLSSFDKEEADGLANQINTVNQERQSIVKEISAEALAMINGSASQDIYVLAKEGWHVGVLGIVASKIVQETGRPALVLGIDPETGIAKGSGRSIEQINLYEALNSAAELFTAFGGHQMAAGMSLPSENLEKLQVQLNKFVEELQIDFSEGPTLSVDSEIDIADITIKQIQELRKLAPFGTDNPAPNFLITDVQPVQVKQIGADKNHLKFQVADTGGNLDCLAFNLGTEYDELATAEKVSVVGQLSINEWNGNQKPQVMINDFKIPGLQLLDKRGQKIKLDQHNSETTLFIYSDEKLFEKASEKTEHNVLIGNAIPKGGWTDIVLVDCPVEKAELKEMLLQLEPKKIFVYLTSKDEAYLNGMPSREQFGLLFKFIANQKNVDVRHKLPAISQYLKIKPQVLIFMIQVFSDLGFVTIENGLMNKVENPISRELEESKLYQQREKQMKTEEFLLYSKISELRDWLLN</sequence>
<keyword evidence="3" id="KW-0540">Nuclease</keyword>
<dbReference type="Pfam" id="PF17768">
    <property type="entry name" value="RecJ_OB"/>
    <property type="match status" value="1"/>
</dbReference>
<feature type="domain" description="RecJ OB" evidence="9">
    <location>
        <begin position="455"/>
        <end position="561"/>
    </location>
</feature>
<dbReference type="KEGG" id="vah:G7081_04980"/>
<gene>
    <name evidence="10" type="primary">recJ</name>
    <name evidence="10" type="ORF">G7081_04980</name>
</gene>
<dbReference type="SUPFAM" id="SSF64182">
    <property type="entry name" value="DHH phosphoesterases"/>
    <property type="match status" value="1"/>
</dbReference>
<keyword evidence="5 10" id="KW-0269">Exonuclease</keyword>
<dbReference type="GO" id="GO:0006281">
    <property type="term" value="P:DNA repair"/>
    <property type="evidence" value="ECO:0007669"/>
    <property type="project" value="InterPro"/>
</dbReference>
<dbReference type="EMBL" id="CP049886">
    <property type="protein sequence ID" value="QIL46467.1"/>
    <property type="molecule type" value="Genomic_DNA"/>
</dbReference>
<dbReference type="GO" id="GO:0008409">
    <property type="term" value="F:5'-3' exonuclease activity"/>
    <property type="evidence" value="ECO:0007669"/>
    <property type="project" value="InterPro"/>
</dbReference>
<comment type="similarity">
    <text evidence="1">Belongs to the RecJ family.</text>
</comment>
<dbReference type="GO" id="GO:0006310">
    <property type="term" value="P:DNA recombination"/>
    <property type="evidence" value="ECO:0007669"/>
    <property type="project" value="InterPro"/>
</dbReference>
<dbReference type="InterPro" id="IPR038763">
    <property type="entry name" value="DHH_sf"/>
</dbReference>
<dbReference type="PANTHER" id="PTHR30255:SF2">
    <property type="entry name" value="SINGLE-STRANDED-DNA-SPECIFIC EXONUCLEASE RECJ"/>
    <property type="match status" value="1"/>
</dbReference>
<evidence type="ECO:0000259" key="9">
    <source>
        <dbReference type="Pfam" id="PF17768"/>
    </source>
</evidence>
<evidence type="ECO:0000313" key="11">
    <source>
        <dbReference type="Proteomes" id="UP000500890"/>
    </source>
</evidence>
<dbReference type="Pfam" id="PF02272">
    <property type="entry name" value="DHHA1"/>
    <property type="match status" value="1"/>
</dbReference>
<dbReference type="PANTHER" id="PTHR30255">
    <property type="entry name" value="SINGLE-STRANDED-DNA-SPECIFIC EXONUCLEASE RECJ"/>
    <property type="match status" value="1"/>
</dbReference>
<protein>
    <recommendedName>
        <fullName evidence="2">Single-stranded-DNA-specific exonuclease RecJ</fullName>
    </recommendedName>
</protein>
<evidence type="ECO:0000256" key="3">
    <source>
        <dbReference type="ARBA" id="ARBA00022722"/>
    </source>
</evidence>